<feature type="region of interest" description="Disordered" evidence="5">
    <location>
        <begin position="223"/>
        <end position="284"/>
    </location>
</feature>
<keyword evidence="2" id="KW-0645">Protease</keyword>
<keyword evidence="4" id="KW-0788">Thiol protease</keyword>
<protein>
    <submittedName>
        <fullName evidence="7">Peptidoglycan hydrolase-like protein with peptidoglycan-binding domain</fullName>
    </submittedName>
</protein>
<comment type="caution">
    <text evidence="7">The sequence shown here is derived from an EMBL/GenBank/DDBJ whole genome shotgun (WGS) entry which is preliminary data.</text>
</comment>
<dbReference type="RefSeq" id="WP_370876053.1">
    <property type="nucleotide sequence ID" value="NZ_JAUSUG010000024.1"/>
</dbReference>
<feature type="compositionally biased region" description="Low complexity" evidence="5">
    <location>
        <begin position="101"/>
        <end position="133"/>
    </location>
</feature>
<evidence type="ECO:0000256" key="3">
    <source>
        <dbReference type="ARBA" id="ARBA00022801"/>
    </source>
</evidence>
<dbReference type="Pfam" id="PF00877">
    <property type="entry name" value="NLPC_P60"/>
    <property type="match status" value="1"/>
</dbReference>
<evidence type="ECO:0000256" key="1">
    <source>
        <dbReference type="ARBA" id="ARBA00007074"/>
    </source>
</evidence>
<organism evidence="7 8">
    <name type="scientific">Evansella vedderi</name>
    <dbReference type="NCBI Taxonomy" id="38282"/>
    <lineage>
        <taxon>Bacteria</taxon>
        <taxon>Bacillati</taxon>
        <taxon>Bacillota</taxon>
        <taxon>Bacilli</taxon>
        <taxon>Bacillales</taxon>
        <taxon>Bacillaceae</taxon>
        <taxon>Evansella</taxon>
    </lineage>
</organism>
<dbReference type="PANTHER" id="PTHR47053">
    <property type="entry name" value="MUREIN DD-ENDOPEPTIDASE MEPH-RELATED"/>
    <property type="match status" value="1"/>
</dbReference>
<reference evidence="7 8" key="1">
    <citation type="submission" date="2023-07" db="EMBL/GenBank/DDBJ databases">
        <title>Genomic Encyclopedia of Type Strains, Phase IV (KMG-IV): sequencing the most valuable type-strain genomes for metagenomic binning, comparative biology and taxonomic classification.</title>
        <authorList>
            <person name="Goeker M."/>
        </authorList>
    </citation>
    <scope>NUCLEOTIDE SEQUENCE [LARGE SCALE GENOMIC DNA]</scope>
    <source>
        <strain evidence="7 8">DSM 9768</strain>
    </source>
</reference>
<dbReference type="SUPFAM" id="SSF54001">
    <property type="entry name" value="Cysteine proteinases"/>
    <property type="match status" value="1"/>
</dbReference>
<evidence type="ECO:0000256" key="5">
    <source>
        <dbReference type="SAM" id="MobiDB-lite"/>
    </source>
</evidence>
<evidence type="ECO:0000313" key="8">
    <source>
        <dbReference type="Proteomes" id="UP001230005"/>
    </source>
</evidence>
<dbReference type="Pfam" id="PF01471">
    <property type="entry name" value="PG_binding_1"/>
    <property type="match status" value="3"/>
</dbReference>
<evidence type="ECO:0000313" key="7">
    <source>
        <dbReference type="EMBL" id="MDQ0257228.1"/>
    </source>
</evidence>
<keyword evidence="8" id="KW-1185">Reference proteome</keyword>
<dbReference type="InterPro" id="IPR051202">
    <property type="entry name" value="Peptidase_C40"/>
</dbReference>
<feature type="region of interest" description="Disordered" evidence="5">
    <location>
        <begin position="101"/>
        <end position="150"/>
    </location>
</feature>
<dbReference type="InterPro" id="IPR036366">
    <property type="entry name" value="PGBDSf"/>
</dbReference>
<accession>A0ABU0A3I9</accession>
<dbReference type="EMBL" id="JAUSUG010000024">
    <property type="protein sequence ID" value="MDQ0257228.1"/>
    <property type="molecule type" value="Genomic_DNA"/>
</dbReference>
<feature type="compositionally biased region" description="Low complexity" evidence="5">
    <location>
        <begin position="223"/>
        <end position="277"/>
    </location>
</feature>
<keyword evidence="3" id="KW-0378">Hydrolase</keyword>
<dbReference type="InterPro" id="IPR000064">
    <property type="entry name" value="NLP_P60_dom"/>
</dbReference>
<evidence type="ECO:0000256" key="4">
    <source>
        <dbReference type="ARBA" id="ARBA00022807"/>
    </source>
</evidence>
<feature type="domain" description="NlpC/P60" evidence="6">
    <location>
        <begin position="358"/>
        <end position="477"/>
    </location>
</feature>
<dbReference type="PROSITE" id="PS51935">
    <property type="entry name" value="NLPC_P60"/>
    <property type="match status" value="1"/>
</dbReference>
<gene>
    <name evidence="7" type="ORF">J2S74_004686</name>
</gene>
<dbReference type="PANTHER" id="PTHR47053:SF1">
    <property type="entry name" value="MUREIN DD-ENDOPEPTIDASE MEPH-RELATED"/>
    <property type="match status" value="1"/>
</dbReference>
<sequence>MSLQSKLGVTIATTVAATGVFLAAPNMAEASFGQRNLSFGMQNSDVVILQEQLKELGFFKHHTATGYFGPITRQAVQDFQRANRLTPDGIVGPKTFGALRSATASTKSTQAASGTNSNNTTSNQSNTPQTAQTGNSAGTNRAPLQQLQTNQTLRVGSRGAEVEKLQQYLKQAGFFDHPTVTGFYGAITEEAVRRFQRSRGLTVDGLAGRQTLTAVNKEIAAGSTVNNSSTNRTNNQSSGGTSSTSNTGSQTTNVSSTATQQSSQTAPTTTASQPASVILQSGSRGDSVTELQSRLRVLGHFNQEPTGFFGDITRNAVIQFQRQWNLVDDGLVTQATWNKLEEVSSVHLASAEPDSVTAFNVLNLIADAGTYIGTPYLWGGTTGAGFDCSGFIQYIFRKNGVLLPRTVAQQWNATTTVSKPRVGDIVYFETYRTGPSHNGIYIGNNQFIHSGSSTGVTISSLSNSYWSARYLGAKRIR</sequence>
<evidence type="ECO:0000259" key="6">
    <source>
        <dbReference type="PROSITE" id="PS51935"/>
    </source>
</evidence>
<proteinExistence type="inferred from homology"/>
<feature type="compositionally biased region" description="Polar residues" evidence="5">
    <location>
        <begin position="134"/>
        <end position="150"/>
    </location>
</feature>
<evidence type="ECO:0000256" key="2">
    <source>
        <dbReference type="ARBA" id="ARBA00022670"/>
    </source>
</evidence>
<dbReference type="SUPFAM" id="SSF47090">
    <property type="entry name" value="PGBD-like"/>
    <property type="match status" value="3"/>
</dbReference>
<dbReference type="InterPro" id="IPR036365">
    <property type="entry name" value="PGBD-like_sf"/>
</dbReference>
<comment type="similarity">
    <text evidence="1">Belongs to the peptidase C40 family.</text>
</comment>
<dbReference type="Gene3D" id="3.90.1720.10">
    <property type="entry name" value="endopeptidase domain like (from Nostoc punctiforme)"/>
    <property type="match status" value="1"/>
</dbReference>
<dbReference type="Proteomes" id="UP001230005">
    <property type="component" value="Unassembled WGS sequence"/>
</dbReference>
<dbReference type="InterPro" id="IPR038765">
    <property type="entry name" value="Papain-like_cys_pep_sf"/>
</dbReference>
<name>A0ABU0A3I9_9BACI</name>
<dbReference type="InterPro" id="IPR002477">
    <property type="entry name" value="Peptidoglycan-bd-like"/>
</dbReference>
<dbReference type="Gene3D" id="1.10.101.10">
    <property type="entry name" value="PGBD-like superfamily/PGBD"/>
    <property type="match status" value="3"/>
</dbReference>